<dbReference type="HOGENOM" id="CLU_940620_0_0_1"/>
<dbReference type="Proteomes" id="UP000008064">
    <property type="component" value="Unassembled WGS sequence"/>
</dbReference>
<sequence length="296" mass="32927">MDIHGRIVLWYLPGILTEERQSTASQAKYGKQTPHEALKELASIFQILQKSQGLSAIPIFTTEKWRGSTSFPVLVQSTPPGTGELWLQSFVETRTLMSAILHVAHPALYESAGEALVQVEDHMDDVMILKAWSSVFNALSIISTPGLSLQIRVVPQGFDQIALFASNFALLEVKTVVLGQSSRVRIANCHFLDSLCSLRPRSANYVPYRKSHLDAAIHYSQLDILVVLVNANWNHWAGIRIDLKQKSSAYRDGLHSSATASVDDLDLLSWYLAAIQPDCNHRSYPSGSAIWKMLTQ</sequence>
<dbReference type="RefSeq" id="XP_007312738.1">
    <property type="nucleotide sequence ID" value="XM_007312676.1"/>
</dbReference>
<dbReference type="SUPFAM" id="SSF54001">
    <property type="entry name" value="Cysteine proteinases"/>
    <property type="match status" value="1"/>
</dbReference>
<dbReference type="KEGG" id="sla:SERLADRAFT_404843"/>
<name>F8NFH5_SERL9</name>
<reference evidence="1" key="1">
    <citation type="submission" date="2011-04" db="EMBL/GenBank/DDBJ databases">
        <title>Evolution of plant cell wall degrading machinery underlies the functional diversity of forest fungi.</title>
        <authorList>
            <consortium name="US DOE Joint Genome Institute (JGI-PGF)"/>
            <person name="Eastwood D.C."/>
            <person name="Floudas D."/>
            <person name="Binder M."/>
            <person name="Majcherczyk A."/>
            <person name="Schneider P."/>
            <person name="Aerts A."/>
            <person name="Asiegbu F.O."/>
            <person name="Baker S.E."/>
            <person name="Barry K."/>
            <person name="Bendiksby M."/>
            <person name="Blumentritt M."/>
            <person name="Coutinho P.M."/>
            <person name="Cullen D."/>
            <person name="Cullen D."/>
            <person name="Gathman A."/>
            <person name="Goodell B."/>
            <person name="Henrissat B."/>
            <person name="Ihrmark K."/>
            <person name="Kauserud H."/>
            <person name="Kohler A."/>
            <person name="LaButti K."/>
            <person name="Lapidus A."/>
            <person name="Lavin J.L."/>
            <person name="Lee Y.-H."/>
            <person name="Lindquist E."/>
            <person name="Lilly W."/>
            <person name="Lucas S."/>
            <person name="Morin E."/>
            <person name="Murat C."/>
            <person name="Oguiza J.A."/>
            <person name="Park J."/>
            <person name="Pisabarro A.G."/>
            <person name="Riley R."/>
            <person name="Rosling A."/>
            <person name="Salamov A."/>
            <person name="Schmidt O."/>
            <person name="Schmutz J."/>
            <person name="Skrede I."/>
            <person name="Stenlid J."/>
            <person name="Wiebenga A."/>
            <person name="Xie X."/>
            <person name="Kues U."/>
            <person name="Hibbett D.S."/>
            <person name="Hoffmeister D."/>
            <person name="Hogberg N."/>
            <person name="Martin F."/>
            <person name="Grigoriev I.V."/>
            <person name="Watkinson S.C."/>
        </authorList>
    </citation>
    <scope>NUCLEOTIDE SEQUENCE</scope>
    <source>
        <strain evidence="1">S7.9</strain>
    </source>
</reference>
<dbReference type="AlphaFoldDB" id="F8NFH5"/>
<organism>
    <name type="scientific">Serpula lacrymans var. lacrymans (strain S7.9)</name>
    <name type="common">Dry rot fungus</name>
    <dbReference type="NCBI Taxonomy" id="578457"/>
    <lineage>
        <taxon>Eukaryota</taxon>
        <taxon>Fungi</taxon>
        <taxon>Dikarya</taxon>
        <taxon>Basidiomycota</taxon>
        <taxon>Agaricomycotina</taxon>
        <taxon>Agaricomycetes</taxon>
        <taxon>Agaricomycetidae</taxon>
        <taxon>Boletales</taxon>
        <taxon>Coniophorineae</taxon>
        <taxon>Serpulaceae</taxon>
        <taxon>Serpula</taxon>
    </lineage>
</organism>
<dbReference type="EMBL" id="GL945428">
    <property type="protein sequence ID" value="EGO30854.1"/>
    <property type="molecule type" value="Genomic_DNA"/>
</dbReference>
<dbReference type="OrthoDB" id="2692579at2759"/>
<evidence type="ECO:0000313" key="1">
    <source>
        <dbReference type="EMBL" id="EGO30854.1"/>
    </source>
</evidence>
<dbReference type="GeneID" id="18812511"/>
<accession>F8NFH5</accession>
<gene>
    <name evidence="1" type="ORF">SERLADRAFT_404843</name>
</gene>
<dbReference type="InterPro" id="IPR038765">
    <property type="entry name" value="Papain-like_cys_pep_sf"/>
</dbReference>
<proteinExistence type="predicted"/>
<protein>
    <submittedName>
        <fullName evidence="1">Uncharacterized protein</fullName>
    </submittedName>
</protein>